<dbReference type="PROSITE" id="PS50102">
    <property type="entry name" value="RRM"/>
    <property type="match status" value="1"/>
</dbReference>
<name>A0A177ATW5_9BILA</name>
<dbReference type="Gene3D" id="1.10.30.10">
    <property type="entry name" value="High mobility group box domain"/>
    <property type="match status" value="1"/>
</dbReference>
<keyword evidence="6" id="KW-1185">Reference proteome</keyword>
<dbReference type="Gene3D" id="3.30.70.330">
    <property type="match status" value="1"/>
</dbReference>
<evidence type="ECO:0000256" key="2">
    <source>
        <dbReference type="PROSITE-ProRule" id="PRU00267"/>
    </source>
</evidence>
<keyword evidence="2" id="KW-0238">DNA-binding</keyword>
<dbReference type="Proteomes" id="UP000078046">
    <property type="component" value="Unassembled WGS sequence"/>
</dbReference>
<protein>
    <recommendedName>
        <fullName evidence="7">HMG box domain-containing protein</fullName>
    </recommendedName>
</protein>
<gene>
    <name evidence="5" type="ORF">A3Q56_06825</name>
</gene>
<dbReference type="InterPro" id="IPR009071">
    <property type="entry name" value="HMG_box_dom"/>
</dbReference>
<dbReference type="InterPro" id="IPR012677">
    <property type="entry name" value="Nucleotide-bd_a/b_plait_sf"/>
</dbReference>
<dbReference type="PANTHER" id="PTHR46232:SF1">
    <property type="entry name" value="SWI_SNF-RELATED MATRIX-ASSOCIATED ACTIN-DEPENDENT REGULATOR OF CHROMATIN SUBFAMILY E MEMBER 1"/>
    <property type="match status" value="1"/>
</dbReference>
<evidence type="ECO:0000259" key="3">
    <source>
        <dbReference type="PROSITE" id="PS50102"/>
    </source>
</evidence>
<dbReference type="SMART" id="SM00398">
    <property type="entry name" value="HMG"/>
    <property type="match status" value="1"/>
</dbReference>
<sequence length="523" mass="62059">MKSCDTFEKRLQRLNQINEKKNISNFFKFKQECRQRFINQKKLNIQYMTNFNKNYFCFNGFNEKNNVKNSNRSQYVAFVGNLPDGTVQKDLESIFKNSKHVKIIYDKQNGEFKGHAYVDFGNERELTDGLKYNGMLLADKLLSVSPAKNNDNPDFNDEIMNTYDDKFAHELTNKMANFHKNKKTNISYLDNWCFINQKSDDKSQTFPFSSNNSFISDNRDADSFSKYKNPLKPKYKMDKSIIDWAKESYSHPLYPPIRNFYKNNSKNTMNKPPDKPQMPYFRYSRKVWDDVKRRNEKLKMWDIGRLVGNMWRNLSDNEKQPYIMEYENDKLKYQEQMRKFYNQNKSKHQIKSKYDMDLEEKLIKNESRYFIQPIENVAEGDEECSIKHISAKRYYRNNELVYSIFSSAKVPDTKTVVTAEKLDSLKRNVASLEGHQSKILSELEIKKEEHECRKKKIKEEEIQFNLELKNLTEINVKELQSDHESILKSVDEITKHTQAALTACNEYLSKTVNKPINSVIQNE</sequence>
<evidence type="ECO:0000259" key="4">
    <source>
        <dbReference type="PROSITE" id="PS50118"/>
    </source>
</evidence>
<dbReference type="InterPro" id="IPR036910">
    <property type="entry name" value="HMG_box_dom_sf"/>
</dbReference>
<feature type="DNA-binding region" description="HMG box" evidence="2">
    <location>
        <begin position="273"/>
        <end position="341"/>
    </location>
</feature>
<dbReference type="PROSITE" id="PS50118">
    <property type="entry name" value="HMG_BOX_2"/>
    <property type="match status" value="1"/>
</dbReference>
<feature type="domain" description="HMG box" evidence="4">
    <location>
        <begin position="273"/>
        <end position="341"/>
    </location>
</feature>
<dbReference type="OrthoDB" id="427030at2759"/>
<dbReference type="Pfam" id="PF00505">
    <property type="entry name" value="HMG_box"/>
    <property type="match status" value="1"/>
</dbReference>
<dbReference type="Pfam" id="PF00076">
    <property type="entry name" value="RRM_1"/>
    <property type="match status" value="1"/>
</dbReference>
<accession>A0A177ATW5</accession>
<dbReference type="GO" id="GO:0016922">
    <property type="term" value="F:nuclear receptor binding"/>
    <property type="evidence" value="ECO:0007669"/>
    <property type="project" value="TreeGrafter"/>
</dbReference>
<evidence type="ECO:0008006" key="7">
    <source>
        <dbReference type="Google" id="ProtNLM"/>
    </source>
</evidence>
<proteinExistence type="predicted"/>
<dbReference type="InterPro" id="IPR000504">
    <property type="entry name" value="RRM_dom"/>
</dbReference>
<dbReference type="SUPFAM" id="SSF54928">
    <property type="entry name" value="RNA-binding domain, RBD"/>
    <property type="match status" value="1"/>
</dbReference>
<feature type="domain" description="RRM" evidence="3">
    <location>
        <begin position="75"/>
        <end position="149"/>
    </location>
</feature>
<dbReference type="GO" id="GO:0045892">
    <property type="term" value="P:negative regulation of DNA-templated transcription"/>
    <property type="evidence" value="ECO:0007669"/>
    <property type="project" value="TreeGrafter"/>
</dbReference>
<dbReference type="PANTHER" id="PTHR46232">
    <property type="entry name" value="SMARCE1 REGULATOR OF CHROMATIN"/>
    <property type="match status" value="1"/>
</dbReference>
<comment type="caution">
    <text evidence="5">The sequence shown here is derived from an EMBL/GenBank/DDBJ whole genome shotgun (WGS) entry which is preliminary data.</text>
</comment>
<keyword evidence="2" id="KW-0539">Nucleus</keyword>
<dbReference type="SUPFAM" id="SSF47095">
    <property type="entry name" value="HMG-box"/>
    <property type="match status" value="1"/>
</dbReference>
<evidence type="ECO:0000256" key="1">
    <source>
        <dbReference type="PROSITE-ProRule" id="PRU00176"/>
    </source>
</evidence>
<evidence type="ECO:0000313" key="5">
    <source>
        <dbReference type="EMBL" id="OAF65468.1"/>
    </source>
</evidence>
<dbReference type="SMART" id="SM00360">
    <property type="entry name" value="RRM"/>
    <property type="match status" value="1"/>
</dbReference>
<dbReference type="GO" id="GO:0003723">
    <property type="term" value="F:RNA binding"/>
    <property type="evidence" value="ECO:0007669"/>
    <property type="project" value="UniProtKB-UniRule"/>
</dbReference>
<dbReference type="AlphaFoldDB" id="A0A177ATW5"/>
<dbReference type="GO" id="GO:0016514">
    <property type="term" value="C:SWI/SNF complex"/>
    <property type="evidence" value="ECO:0007669"/>
    <property type="project" value="TreeGrafter"/>
</dbReference>
<keyword evidence="1" id="KW-0694">RNA-binding</keyword>
<dbReference type="InterPro" id="IPR035979">
    <property type="entry name" value="RBD_domain_sf"/>
</dbReference>
<dbReference type="GO" id="GO:0031492">
    <property type="term" value="F:nucleosomal DNA binding"/>
    <property type="evidence" value="ECO:0007669"/>
    <property type="project" value="TreeGrafter"/>
</dbReference>
<dbReference type="CDD" id="cd21983">
    <property type="entry name" value="HMG-box_SMARCE1"/>
    <property type="match status" value="1"/>
</dbReference>
<evidence type="ECO:0000313" key="6">
    <source>
        <dbReference type="Proteomes" id="UP000078046"/>
    </source>
</evidence>
<reference evidence="5 6" key="1">
    <citation type="submission" date="2016-04" db="EMBL/GenBank/DDBJ databases">
        <title>The genome of Intoshia linei affirms orthonectids as highly simplified spiralians.</title>
        <authorList>
            <person name="Mikhailov K.V."/>
            <person name="Slusarev G.S."/>
            <person name="Nikitin M.A."/>
            <person name="Logacheva M.D."/>
            <person name="Penin A."/>
            <person name="Aleoshin V."/>
            <person name="Panchin Y.V."/>
        </authorList>
    </citation>
    <scope>NUCLEOTIDE SEQUENCE [LARGE SCALE GENOMIC DNA]</scope>
    <source>
        <strain evidence="5">Intl2013</strain>
        <tissue evidence="5">Whole animal</tissue>
    </source>
</reference>
<dbReference type="EMBL" id="LWCA01001278">
    <property type="protein sequence ID" value="OAF65468.1"/>
    <property type="molecule type" value="Genomic_DNA"/>
</dbReference>
<organism evidence="5 6">
    <name type="scientific">Intoshia linei</name>
    <dbReference type="NCBI Taxonomy" id="1819745"/>
    <lineage>
        <taxon>Eukaryota</taxon>
        <taxon>Metazoa</taxon>
        <taxon>Spiralia</taxon>
        <taxon>Lophotrochozoa</taxon>
        <taxon>Mesozoa</taxon>
        <taxon>Orthonectida</taxon>
        <taxon>Rhopaluridae</taxon>
        <taxon>Intoshia</taxon>
    </lineage>
</organism>